<feature type="region of interest" description="Disordered" evidence="1">
    <location>
        <begin position="369"/>
        <end position="397"/>
    </location>
</feature>
<dbReference type="EMBL" id="JARJCW010000004">
    <property type="protein sequence ID" value="KAJ7225776.1"/>
    <property type="molecule type" value="Genomic_DNA"/>
</dbReference>
<gene>
    <name evidence="2" type="ORF">GGX14DRAFT_422304</name>
</gene>
<feature type="region of interest" description="Disordered" evidence="1">
    <location>
        <begin position="411"/>
        <end position="435"/>
    </location>
</feature>
<dbReference type="GO" id="GO:0031011">
    <property type="term" value="C:Ino80 complex"/>
    <property type="evidence" value="ECO:0007669"/>
    <property type="project" value="InterPro"/>
</dbReference>
<evidence type="ECO:0000313" key="3">
    <source>
        <dbReference type="Proteomes" id="UP001219525"/>
    </source>
</evidence>
<organism evidence="2 3">
    <name type="scientific">Mycena pura</name>
    <dbReference type="NCBI Taxonomy" id="153505"/>
    <lineage>
        <taxon>Eukaryota</taxon>
        <taxon>Fungi</taxon>
        <taxon>Dikarya</taxon>
        <taxon>Basidiomycota</taxon>
        <taxon>Agaricomycotina</taxon>
        <taxon>Agaricomycetes</taxon>
        <taxon>Agaricomycetidae</taxon>
        <taxon>Agaricales</taxon>
        <taxon>Marasmiineae</taxon>
        <taxon>Mycenaceae</taxon>
        <taxon>Mycena</taxon>
    </lineage>
</organism>
<feature type="region of interest" description="Disordered" evidence="1">
    <location>
        <begin position="1"/>
        <end position="24"/>
    </location>
</feature>
<feature type="compositionally biased region" description="Acidic residues" evidence="1">
    <location>
        <begin position="417"/>
        <end position="426"/>
    </location>
</feature>
<dbReference type="PANTHER" id="PTHR37287">
    <property type="entry name" value="INO EIGHTY SUBUNIT 1"/>
    <property type="match status" value="1"/>
</dbReference>
<feature type="compositionally biased region" description="Basic residues" evidence="1">
    <location>
        <begin position="1"/>
        <end position="17"/>
    </location>
</feature>
<proteinExistence type="predicted"/>
<evidence type="ECO:0000313" key="2">
    <source>
        <dbReference type="EMBL" id="KAJ7225776.1"/>
    </source>
</evidence>
<sequence length="470" mass="52744">MQSAHGQHKKSARRTKRSVAIEHTDGQPITRADVQYDVLSHIFADETKAFTDPTSQATKLSFRDLYVNYILRSPKAKSVLKDKLSTPTFATDFAMLALLVNVGRIAATMSFFVEMRTVQRTYHPVPCLQRTNGNLLDAPRVKSVLKTCVLEGENKNGLSTPAQVLARAKARQIPPTTIPNLLFVLASHSAQIGRDHLADMEFLDLFLPSAASSQSRARIFLWLCYHYHEAPSANPDEDYDGDVALNPFSDLDTPGKVPHLVLLTDEEISTENVDTEEEKALAERLIAQRQVIARDHQLKESAKESKILASTPGGIPKSRSKNAKTAPSTPLRRKARVVEEEYPDEMHFRTLDDAAADIKSPLRAIYHRRSSLDESPSSPRSLPVPPHHPHSHRYSPYKPRTMLQHAWHGIATSDPLDNSDSDEEDEHDRRDHVERLAVISRVRGKAPTPEPDGLHPIPLHLDPWHDHLFV</sequence>
<dbReference type="InterPro" id="IPR038014">
    <property type="entry name" value="Ies1"/>
</dbReference>
<protein>
    <recommendedName>
        <fullName evidence="4">Ino eighty subunit 1</fullName>
    </recommendedName>
</protein>
<comment type="caution">
    <text evidence="2">The sequence shown here is derived from an EMBL/GenBank/DDBJ whole genome shotgun (WGS) entry which is preliminary data.</text>
</comment>
<reference evidence="2" key="1">
    <citation type="submission" date="2023-03" db="EMBL/GenBank/DDBJ databases">
        <title>Massive genome expansion in bonnet fungi (Mycena s.s.) driven by repeated elements and novel gene families across ecological guilds.</title>
        <authorList>
            <consortium name="Lawrence Berkeley National Laboratory"/>
            <person name="Harder C.B."/>
            <person name="Miyauchi S."/>
            <person name="Viragh M."/>
            <person name="Kuo A."/>
            <person name="Thoen E."/>
            <person name="Andreopoulos B."/>
            <person name="Lu D."/>
            <person name="Skrede I."/>
            <person name="Drula E."/>
            <person name="Henrissat B."/>
            <person name="Morin E."/>
            <person name="Kohler A."/>
            <person name="Barry K."/>
            <person name="LaButti K."/>
            <person name="Morin E."/>
            <person name="Salamov A."/>
            <person name="Lipzen A."/>
            <person name="Mereny Z."/>
            <person name="Hegedus B."/>
            <person name="Baldrian P."/>
            <person name="Stursova M."/>
            <person name="Weitz H."/>
            <person name="Taylor A."/>
            <person name="Grigoriev I.V."/>
            <person name="Nagy L.G."/>
            <person name="Martin F."/>
            <person name="Kauserud H."/>
        </authorList>
    </citation>
    <scope>NUCLEOTIDE SEQUENCE</scope>
    <source>
        <strain evidence="2">9144</strain>
    </source>
</reference>
<dbReference type="Proteomes" id="UP001219525">
    <property type="component" value="Unassembled WGS sequence"/>
</dbReference>
<dbReference type="PANTHER" id="PTHR37287:SF1">
    <property type="entry name" value="INO EIGHTY SUBUNIT 1"/>
    <property type="match status" value="1"/>
</dbReference>
<name>A0AAD6YQD4_9AGAR</name>
<evidence type="ECO:0000256" key="1">
    <source>
        <dbReference type="SAM" id="MobiDB-lite"/>
    </source>
</evidence>
<accession>A0AAD6YQD4</accession>
<feature type="region of interest" description="Disordered" evidence="1">
    <location>
        <begin position="297"/>
        <end position="338"/>
    </location>
</feature>
<dbReference type="AlphaFoldDB" id="A0AAD6YQD4"/>
<evidence type="ECO:0008006" key="4">
    <source>
        <dbReference type="Google" id="ProtNLM"/>
    </source>
</evidence>
<keyword evidence="3" id="KW-1185">Reference proteome</keyword>
<feature type="compositionally biased region" description="Basic and acidic residues" evidence="1">
    <location>
        <begin position="297"/>
        <end position="306"/>
    </location>
</feature>